<dbReference type="InterPro" id="IPR000182">
    <property type="entry name" value="GNAT_dom"/>
</dbReference>
<dbReference type="PANTHER" id="PTHR43138">
    <property type="entry name" value="ACETYLTRANSFERASE, GNAT FAMILY"/>
    <property type="match status" value="1"/>
</dbReference>
<dbReference type="InterPro" id="IPR052742">
    <property type="entry name" value="Mito_N-acetyltransferase"/>
</dbReference>
<dbReference type="CDD" id="cd04301">
    <property type="entry name" value="NAT_SF"/>
    <property type="match status" value="1"/>
</dbReference>
<evidence type="ECO:0000313" key="3">
    <source>
        <dbReference type="Proteomes" id="UP000005178"/>
    </source>
</evidence>
<dbReference type="InterPro" id="IPR016181">
    <property type="entry name" value="Acyl_CoA_acyltransferase"/>
</dbReference>
<reference evidence="2" key="1">
    <citation type="submission" date="2008-01" db="EMBL/GenBank/DDBJ databases">
        <authorList>
            <person name="Fulton L."/>
            <person name="Clifton S."/>
            <person name="Fulton B."/>
            <person name="Xu J."/>
            <person name="Minx P."/>
            <person name="Pepin K.H."/>
            <person name="Johnson M."/>
            <person name="Thiruvilangam P."/>
            <person name="Bhonagiri V."/>
            <person name="Nash W.E."/>
            <person name="Mardis E.R."/>
            <person name="Wilson R.K."/>
        </authorList>
    </citation>
    <scope>NUCLEOTIDE SEQUENCE [LARGE SCALE GENOMIC DNA]</scope>
    <source>
        <strain evidence="2">DSM 17244</strain>
    </source>
</reference>
<dbReference type="HOGENOM" id="CLU_013985_42_2_9"/>
<dbReference type="Gene3D" id="3.40.630.30">
    <property type="match status" value="1"/>
</dbReference>
<dbReference type="GO" id="GO:0016747">
    <property type="term" value="F:acyltransferase activity, transferring groups other than amino-acyl groups"/>
    <property type="evidence" value="ECO:0007669"/>
    <property type="project" value="InterPro"/>
</dbReference>
<accession>B1C6D1</accession>
<keyword evidence="3" id="KW-1185">Reference proteome</keyword>
<gene>
    <name evidence="2" type="ORF">ANASTE_00271</name>
</gene>
<evidence type="ECO:0000313" key="2">
    <source>
        <dbReference type="EMBL" id="EDS73416.1"/>
    </source>
</evidence>
<dbReference type="PROSITE" id="PS51186">
    <property type="entry name" value="GNAT"/>
    <property type="match status" value="1"/>
</dbReference>
<comment type="caution">
    <text evidence="2">The sequence shown here is derived from an EMBL/GenBank/DDBJ whole genome shotgun (WGS) entry which is preliminary data.</text>
</comment>
<dbReference type="eggNOG" id="COG1247">
    <property type="taxonomic scope" value="Bacteria"/>
</dbReference>
<dbReference type="SUPFAM" id="SSF55729">
    <property type="entry name" value="Acyl-CoA N-acyltransferases (Nat)"/>
    <property type="match status" value="1"/>
</dbReference>
<dbReference type="PANTHER" id="PTHR43138:SF1">
    <property type="entry name" value="N-ACETYLTRANSFERASE ACA1"/>
    <property type="match status" value="1"/>
</dbReference>
<dbReference type="EMBL" id="ABIL02000004">
    <property type="protein sequence ID" value="EDS73416.1"/>
    <property type="molecule type" value="Genomic_DNA"/>
</dbReference>
<reference evidence="2" key="2">
    <citation type="submission" date="2013-08" db="EMBL/GenBank/DDBJ databases">
        <title>Draft genome sequence of Anaerofustis stercorihominis (DSM 17244).</title>
        <authorList>
            <person name="Sudarsanam P."/>
            <person name="Ley R."/>
            <person name="Guruge J."/>
            <person name="Turnbaugh P.J."/>
            <person name="Mahowald M."/>
            <person name="Liep D."/>
            <person name="Gordon J."/>
        </authorList>
    </citation>
    <scope>NUCLEOTIDE SEQUENCE</scope>
    <source>
        <strain evidence="2">DSM 17244</strain>
    </source>
</reference>
<dbReference type="Proteomes" id="UP000005178">
    <property type="component" value="Unassembled WGS sequence"/>
</dbReference>
<dbReference type="AlphaFoldDB" id="B1C6D1"/>
<protein>
    <submittedName>
        <fullName evidence="2">Acetyltransferase, GNAT family</fullName>
    </submittedName>
</protein>
<name>B1C6D1_9FIRM</name>
<proteinExistence type="predicted"/>
<sequence length="170" mass="19295">MWKNKGSVTMELTLNELKEEDLDTALKIWNEVVREANAFPQTEEMKRDEALEFFSSQSFTGTAKIDDKLAGIYILHPNNVGRCSHIANASYAVDKEIRGKHIGKELVKHSLKKARELNFKILQFNAVVKSNKGAIHLYESLGFKKLGVIPGGYLKKDGTYEDIISYIYKL</sequence>
<dbReference type="Pfam" id="PF00583">
    <property type="entry name" value="Acetyltransf_1"/>
    <property type="match status" value="1"/>
</dbReference>
<organism evidence="2 3">
    <name type="scientific">Anaerofustis stercorihominis DSM 17244</name>
    <dbReference type="NCBI Taxonomy" id="445971"/>
    <lineage>
        <taxon>Bacteria</taxon>
        <taxon>Bacillati</taxon>
        <taxon>Bacillota</taxon>
        <taxon>Clostridia</taxon>
        <taxon>Eubacteriales</taxon>
        <taxon>Eubacteriaceae</taxon>
        <taxon>Anaerofustis</taxon>
    </lineage>
</organism>
<feature type="domain" description="N-acetyltransferase" evidence="1">
    <location>
        <begin position="12"/>
        <end position="170"/>
    </location>
</feature>
<evidence type="ECO:0000259" key="1">
    <source>
        <dbReference type="PROSITE" id="PS51186"/>
    </source>
</evidence>
<dbReference type="STRING" id="445971.ANASTE_00271"/>